<comment type="function">
    <text evidence="8">Involved in the biosynthesis of the chorismate, which leads to the biosynthesis of aromatic amino acids. Catalyzes the reversible NADPH linked reduction of 3-dehydroshikimate (DHSA) to yield shikimate (SA).</text>
</comment>
<dbReference type="GO" id="GO:0019632">
    <property type="term" value="P:shikimate metabolic process"/>
    <property type="evidence" value="ECO:0007669"/>
    <property type="project" value="InterPro"/>
</dbReference>
<keyword evidence="4 8" id="KW-0560">Oxidoreductase</keyword>
<feature type="domain" description="Shikimate dehydrogenase substrate binding N-terminal" evidence="9">
    <location>
        <begin position="223"/>
        <end position="305"/>
    </location>
</feature>
<dbReference type="Gene3D" id="3.40.50.720">
    <property type="entry name" value="NAD(P)-binding Rossmann-like Domain"/>
    <property type="match status" value="1"/>
</dbReference>
<evidence type="ECO:0000313" key="11">
    <source>
        <dbReference type="EMBL" id="QDT99234.1"/>
    </source>
</evidence>
<comment type="pathway">
    <text evidence="1 8">Metabolic intermediate biosynthesis; chorismate biosynthesis; chorismate from D-erythrose 4-phosphate and phosphoenolpyruvate: step 4/7.</text>
</comment>
<accession>A0A517W1V2</accession>
<keyword evidence="7" id="KW-0456">Lyase</keyword>
<comment type="catalytic activity">
    <reaction evidence="6 8">
        <text>shikimate + NADP(+) = 3-dehydroshikimate + NADPH + H(+)</text>
        <dbReference type="Rhea" id="RHEA:17737"/>
        <dbReference type="ChEBI" id="CHEBI:15378"/>
        <dbReference type="ChEBI" id="CHEBI:16630"/>
        <dbReference type="ChEBI" id="CHEBI:36208"/>
        <dbReference type="ChEBI" id="CHEBI:57783"/>
        <dbReference type="ChEBI" id="CHEBI:58349"/>
        <dbReference type="EC" id="1.1.1.25"/>
    </reaction>
</comment>
<feature type="domain" description="SDH C-terminal" evidence="10">
    <location>
        <begin position="459"/>
        <end position="489"/>
    </location>
</feature>
<dbReference type="GO" id="GO:0003855">
    <property type="term" value="F:3-dehydroquinate dehydratase activity"/>
    <property type="evidence" value="ECO:0007669"/>
    <property type="project" value="UniProtKB-UniRule"/>
</dbReference>
<keyword evidence="3 8" id="KW-0521">NADP</keyword>
<comment type="similarity">
    <text evidence="8">Belongs to the shikimate dehydrogenase family.</text>
</comment>
<dbReference type="GO" id="GO:0004764">
    <property type="term" value="F:shikimate 3-dehydrogenase (NADP+) activity"/>
    <property type="evidence" value="ECO:0007669"/>
    <property type="project" value="UniProtKB-UniRule"/>
</dbReference>
<dbReference type="KEGG" id="gaw:V144x_47450"/>
<evidence type="ECO:0000256" key="4">
    <source>
        <dbReference type="ARBA" id="ARBA00023002"/>
    </source>
</evidence>
<feature type="binding site" evidence="7">
    <location>
        <position position="5"/>
    </location>
    <ligand>
        <name>3-dehydroquinate</name>
        <dbReference type="ChEBI" id="CHEBI:32364"/>
    </ligand>
</feature>
<dbReference type="CDD" id="cd00502">
    <property type="entry name" value="DHQase_I"/>
    <property type="match status" value="1"/>
</dbReference>
<dbReference type="CDD" id="cd01065">
    <property type="entry name" value="NAD_bind_Shikimate_DH"/>
    <property type="match status" value="1"/>
</dbReference>
<evidence type="ECO:0000259" key="10">
    <source>
        <dbReference type="Pfam" id="PF18317"/>
    </source>
</evidence>
<dbReference type="NCBIfam" id="TIGR00507">
    <property type="entry name" value="aroE"/>
    <property type="match status" value="1"/>
</dbReference>
<reference evidence="11 12" key="1">
    <citation type="submission" date="2019-03" db="EMBL/GenBank/DDBJ databases">
        <title>Deep-cultivation of Planctomycetes and their phenomic and genomic characterization uncovers novel biology.</title>
        <authorList>
            <person name="Wiegand S."/>
            <person name="Jogler M."/>
            <person name="Boedeker C."/>
            <person name="Pinto D."/>
            <person name="Vollmers J."/>
            <person name="Rivas-Marin E."/>
            <person name="Kohn T."/>
            <person name="Peeters S.H."/>
            <person name="Heuer A."/>
            <person name="Rast P."/>
            <person name="Oberbeckmann S."/>
            <person name="Bunk B."/>
            <person name="Jeske O."/>
            <person name="Meyerdierks A."/>
            <person name="Storesund J.E."/>
            <person name="Kallscheuer N."/>
            <person name="Luecker S."/>
            <person name="Lage O.M."/>
            <person name="Pohl T."/>
            <person name="Merkel B.J."/>
            <person name="Hornburger P."/>
            <person name="Mueller R.-W."/>
            <person name="Bruemmer F."/>
            <person name="Labrenz M."/>
            <person name="Spormann A.M."/>
            <person name="Op den Camp H."/>
            <person name="Overmann J."/>
            <person name="Amann R."/>
            <person name="Jetten M.S.M."/>
            <person name="Mascher T."/>
            <person name="Medema M.H."/>
            <person name="Devos D.P."/>
            <person name="Kaster A.-K."/>
            <person name="Ovreas L."/>
            <person name="Rohde M."/>
            <person name="Galperin M.Y."/>
            <person name="Jogler C."/>
        </authorList>
    </citation>
    <scope>NUCLEOTIDE SEQUENCE [LARGE SCALE GENOMIC DNA]</scope>
    <source>
        <strain evidence="11 12">V144</strain>
    </source>
</reference>
<evidence type="ECO:0000256" key="6">
    <source>
        <dbReference type="ARBA" id="ARBA00049442"/>
    </source>
</evidence>
<dbReference type="AlphaFoldDB" id="A0A517W1V2"/>
<evidence type="ECO:0000313" key="12">
    <source>
        <dbReference type="Proteomes" id="UP000318704"/>
    </source>
</evidence>
<dbReference type="EC" id="1.1.1.25" evidence="8"/>
<comment type="caution">
    <text evidence="7">Lacks conserved residue(s) required for the propagation of feature annotation.</text>
</comment>
<feature type="binding site" evidence="7">
    <location>
        <begin position="30"/>
        <end position="32"/>
    </location>
    <ligand>
        <name>3-dehydroquinate</name>
        <dbReference type="ChEBI" id="CHEBI:32364"/>
    </ligand>
</feature>
<feature type="active site" description="Proton acceptor" evidence="8">
    <location>
        <position position="282"/>
    </location>
</feature>
<dbReference type="Proteomes" id="UP000318704">
    <property type="component" value="Chromosome"/>
</dbReference>
<feature type="binding site" evidence="8">
    <location>
        <begin position="231"/>
        <end position="233"/>
    </location>
    <ligand>
        <name>shikimate</name>
        <dbReference type="ChEBI" id="CHEBI:36208"/>
    </ligand>
</feature>
<feature type="binding site" evidence="8">
    <location>
        <position position="438"/>
    </location>
    <ligand>
        <name>shikimate</name>
        <dbReference type="ChEBI" id="CHEBI:36208"/>
    </ligand>
</feature>
<feature type="binding site" evidence="8">
    <location>
        <begin position="351"/>
        <end position="355"/>
    </location>
    <ligand>
        <name>NADP(+)</name>
        <dbReference type="ChEBI" id="CHEBI:58349"/>
    </ligand>
</feature>
<feature type="binding site" evidence="7">
    <location>
        <position position="199"/>
    </location>
    <ligand>
        <name>3-dehydroquinate</name>
        <dbReference type="ChEBI" id="CHEBI:32364"/>
    </ligand>
</feature>
<sequence length="498" mass="55570">MICVSIGRTRHKMVMMEHRSLAEKGAELVELRLDWVARSPDVNRLIKDRPTPVVITCRRPEDKGRWKRSEEQRQAVLRTAIVSEVEYVDLEDDIADQIPRYGKTKRIISHHNFDETPDNLEEIYTSLCEKDPDIVKLVTMANSPDDSVRMLKLVANAKVPTIGFCMGEYGVMSRILCGKYGSPFTYATFSRERELAPGQLSFSEMSQIYRYDQIGPETPLYGVIGDPIAHSLSPLIHNAAFRYDKIDAVYVPFRVPKDRLAETLKEFDWLNVQGYSVTIPHKAGALKLAGEADEASQTMKVANTLFRDEDNTWQARNTDYEAALDSIRLGLDPKGELESDPINGKQVLLLGAGGVSRAIGAGIMNAGGALTISNRSRVRGEKLADELGCSYTTWENRGGGRYDIVVNGTAVGMHPNVNETPFAQNLLMDDMLVFDTVYNPENTLLLKQARERGCKTVSGIEMFVRQAAAQYKLFTGREAPLEAMRTTLRKGISAVGKL</sequence>
<protein>
    <recommendedName>
        <fullName evidence="7 8">Multifunctional fusion protein</fullName>
    </recommendedName>
    <domain>
        <recommendedName>
            <fullName evidence="7">3-dehydroquinate dehydratase</fullName>
            <shortName evidence="7">3-dehydroquinase</shortName>
            <ecNumber evidence="7">4.2.1.10</ecNumber>
        </recommendedName>
        <alternativeName>
            <fullName evidence="7">Type I DHQase</fullName>
        </alternativeName>
        <alternativeName>
            <fullName evidence="7">Type I dehydroquinase</fullName>
            <shortName evidence="7">DHQ1</shortName>
        </alternativeName>
    </domain>
    <domain>
        <recommendedName>
            <fullName evidence="8">Shikimate dehydrogenase (NADP(+))</fullName>
            <shortName evidence="8">SDH</shortName>
            <ecNumber evidence="8">1.1.1.25</ecNumber>
        </recommendedName>
    </domain>
</protein>
<dbReference type="InterPro" id="IPR013785">
    <property type="entry name" value="Aldolase_TIM"/>
</dbReference>
<dbReference type="EMBL" id="CP037920">
    <property type="protein sequence ID" value="QDT99234.1"/>
    <property type="molecule type" value="Genomic_DNA"/>
</dbReference>
<feature type="binding site" evidence="8">
    <location>
        <position position="466"/>
    </location>
    <ligand>
        <name>shikimate</name>
        <dbReference type="ChEBI" id="CHEBI:36208"/>
    </ligand>
</feature>
<dbReference type="GO" id="GO:0005829">
    <property type="term" value="C:cytosol"/>
    <property type="evidence" value="ECO:0007669"/>
    <property type="project" value="TreeGrafter"/>
</dbReference>
<comment type="catalytic activity">
    <reaction evidence="7">
        <text>3-dehydroquinate = 3-dehydroshikimate + H2O</text>
        <dbReference type="Rhea" id="RHEA:21096"/>
        <dbReference type="ChEBI" id="CHEBI:15377"/>
        <dbReference type="ChEBI" id="CHEBI:16630"/>
        <dbReference type="ChEBI" id="CHEBI:32364"/>
        <dbReference type="EC" id="4.2.1.10"/>
    </reaction>
</comment>
<dbReference type="Pfam" id="PF18317">
    <property type="entry name" value="SDH_C"/>
    <property type="match status" value="1"/>
</dbReference>
<dbReference type="PANTHER" id="PTHR21089">
    <property type="entry name" value="SHIKIMATE DEHYDROGENASE"/>
    <property type="match status" value="1"/>
</dbReference>
<dbReference type="UniPathway" id="UPA00053">
    <property type="reaction ID" value="UER00086"/>
</dbReference>
<dbReference type="SUPFAM" id="SSF51569">
    <property type="entry name" value="Aldolase"/>
    <property type="match status" value="1"/>
</dbReference>
<name>A0A517W1V2_9PLAN</name>
<dbReference type="GO" id="GO:0009423">
    <property type="term" value="P:chorismate biosynthetic process"/>
    <property type="evidence" value="ECO:0007669"/>
    <property type="project" value="UniProtKB-UniRule"/>
</dbReference>
<comment type="subunit">
    <text evidence="7">Homodimer.</text>
</comment>
<evidence type="ECO:0000256" key="2">
    <source>
        <dbReference type="ARBA" id="ARBA00022605"/>
    </source>
</evidence>
<keyword evidence="5 7" id="KW-0057">Aromatic amino acid biosynthesis</keyword>
<dbReference type="Gene3D" id="3.40.50.10860">
    <property type="entry name" value="Leucine Dehydrogenase, chain A, domain 1"/>
    <property type="match status" value="1"/>
</dbReference>
<comment type="function">
    <text evidence="7">Involved in the third step of the chorismate pathway, which leads to the biosynthesis of aromatic amino acids. Catalyzes the cis-dehydration of 3-dehydroquinate (DHQ) and introduces the first double bond of the aromatic ring to yield 3-dehydroshikimate.</text>
</comment>
<dbReference type="Pfam" id="PF01487">
    <property type="entry name" value="DHquinase_I"/>
    <property type="match status" value="1"/>
</dbReference>
<dbReference type="InterPro" id="IPR011342">
    <property type="entry name" value="Shikimate_DH"/>
</dbReference>
<dbReference type="PANTHER" id="PTHR21089:SF1">
    <property type="entry name" value="BIFUNCTIONAL 3-DEHYDROQUINATE DEHYDRATASE_SHIKIMATE DEHYDROGENASE, CHLOROPLASTIC"/>
    <property type="match status" value="1"/>
</dbReference>
<dbReference type="GO" id="GO:0008652">
    <property type="term" value="P:amino acid biosynthetic process"/>
    <property type="evidence" value="ECO:0007669"/>
    <property type="project" value="UniProtKB-KW"/>
</dbReference>
<feature type="active site" description="Schiff-base intermediate with substrate" evidence="7">
    <location>
        <position position="136"/>
    </location>
</feature>
<feature type="active site" description="Proton donor/acceptor" evidence="7">
    <location>
        <position position="111"/>
    </location>
</feature>
<dbReference type="GO" id="GO:0050661">
    <property type="term" value="F:NADP binding"/>
    <property type="evidence" value="ECO:0007669"/>
    <property type="project" value="InterPro"/>
</dbReference>
<feature type="binding site" evidence="8">
    <location>
        <position position="436"/>
    </location>
    <ligand>
        <name>NADP(+)</name>
        <dbReference type="ChEBI" id="CHEBI:58349"/>
    </ligand>
</feature>
<dbReference type="HAMAP" id="MF_00214">
    <property type="entry name" value="AroD"/>
    <property type="match status" value="1"/>
</dbReference>
<organism evidence="11 12">
    <name type="scientific">Gimesia aquarii</name>
    <dbReference type="NCBI Taxonomy" id="2527964"/>
    <lineage>
        <taxon>Bacteria</taxon>
        <taxon>Pseudomonadati</taxon>
        <taxon>Planctomycetota</taxon>
        <taxon>Planctomycetia</taxon>
        <taxon>Planctomycetales</taxon>
        <taxon>Planctomycetaceae</taxon>
        <taxon>Gimesia</taxon>
    </lineage>
</organism>
<dbReference type="SUPFAM" id="SSF51735">
    <property type="entry name" value="NAD(P)-binding Rossmann-fold domains"/>
    <property type="match status" value="1"/>
</dbReference>
<keyword evidence="7" id="KW-0704">Schiff base</keyword>
<dbReference type="InterPro" id="IPR022893">
    <property type="entry name" value="Shikimate_DH_fam"/>
</dbReference>
<comment type="similarity">
    <text evidence="7">Belongs to the type-I 3-dehydroquinase family.</text>
</comment>
<dbReference type="EC" id="4.2.1.10" evidence="7"/>
<evidence type="ECO:0000256" key="7">
    <source>
        <dbReference type="HAMAP-Rule" id="MF_00214"/>
    </source>
</evidence>
<feature type="binding site" evidence="8">
    <location>
        <position position="319"/>
    </location>
    <ligand>
        <name>shikimate</name>
        <dbReference type="ChEBI" id="CHEBI:36208"/>
    </ligand>
</feature>
<dbReference type="InterPro" id="IPR041121">
    <property type="entry name" value="SDH_C"/>
</dbReference>
<feature type="binding site" evidence="8">
    <location>
        <position position="294"/>
    </location>
    <ligand>
        <name>NADP(+)</name>
        <dbReference type="ChEBI" id="CHEBI:58349"/>
    </ligand>
</feature>
<feature type="binding site" evidence="8">
    <location>
        <position position="278"/>
    </location>
    <ligand>
        <name>shikimate</name>
        <dbReference type="ChEBI" id="CHEBI:36208"/>
    </ligand>
</feature>
<feature type="binding site" evidence="7">
    <location>
        <position position="174"/>
    </location>
    <ligand>
        <name>3-dehydroquinate</name>
        <dbReference type="ChEBI" id="CHEBI:32364"/>
    </ligand>
</feature>
<evidence type="ECO:0000256" key="8">
    <source>
        <dbReference type="HAMAP-Rule" id="MF_00222"/>
    </source>
</evidence>
<dbReference type="Pfam" id="PF08501">
    <property type="entry name" value="Shikimate_dh_N"/>
    <property type="match status" value="1"/>
</dbReference>
<gene>
    <name evidence="11" type="primary">aroE_2</name>
    <name evidence="7" type="synonym">aroD</name>
    <name evidence="8" type="synonym">aroE</name>
    <name evidence="11" type="ORF">V144x_47450</name>
</gene>
<dbReference type="InterPro" id="IPR036291">
    <property type="entry name" value="NAD(P)-bd_dom_sf"/>
</dbReference>
<dbReference type="InterPro" id="IPR046346">
    <property type="entry name" value="Aminoacid_DH-like_N_sf"/>
</dbReference>
<dbReference type="Gene3D" id="3.20.20.70">
    <property type="entry name" value="Aldolase class I"/>
    <property type="match status" value="1"/>
</dbReference>
<dbReference type="InterPro" id="IPR013708">
    <property type="entry name" value="Shikimate_DH-bd_N"/>
</dbReference>
<evidence type="ECO:0000256" key="1">
    <source>
        <dbReference type="ARBA" id="ARBA00004871"/>
    </source>
</evidence>
<proteinExistence type="inferred from homology"/>
<keyword evidence="2 7" id="KW-0028">Amino-acid biosynthesis</keyword>
<dbReference type="HAMAP" id="MF_00222">
    <property type="entry name" value="Shikimate_DH_AroE"/>
    <property type="match status" value="1"/>
</dbReference>
<evidence type="ECO:0000256" key="5">
    <source>
        <dbReference type="ARBA" id="ARBA00023141"/>
    </source>
</evidence>
<evidence type="ECO:0000256" key="3">
    <source>
        <dbReference type="ARBA" id="ARBA00022857"/>
    </source>
</evidence>
<feature type="binding site" evidence="8">
    <location>
        <position position="303"/>
    </location>
    <ligand>
        <name>shikimate</name>
        <dbReference type="ChEBI" id="CHEBI:36208"/>
    </ligand>
</feature>
<comment type="pathway">
    <text evidence="7">Metabolic intermediate biosynthesis; chorismate biosynthesis; chorismate from D-erythrose 4-phosphate and phosphoenolpyruvate: step 3/7.</text>
</comment>
<dbReference type="RefSeq" id="WP_144988552.1">
    <property type="nucleotide sequence ID" value="NZ_CP037920.1"/>
</dbReference>
<feature type="binding site" evidence="7">
    <location>
        <position position="58"/>
    </location>
    <ligand>
        <name>3-dehydroquinate</name>
        <dbReference type="ChEBI" id="CHEBI:32364"/>
    </ligand>
</feature>
<dbReference type="InterPro" id="IPR001381">
    <property type="entry name" value="DHquinase_I"/>
</dbReference>
<evidence type="ECO:0000259" key="9">
    <source>
        <dbReference type="Pfam" id="PF08501"/>
    </source>
</evidence>
<dbReference type="GO" id="GO:0009073">
    <property type="term" value="P:aromatic amino acid family biosynthetic process"/>
    <property type="evidence" value="ECO:0007669"/>
    <property type="project" value="UniProtKB-KW"/>
</dbReference>
<dbReference type="SUPFAM" id="SSF53223">
    <property type="entry name" value="Aminoacid dehydrogenase-like, N-terminal domain"/>
    <property type="match status" value="1"/>
</dbReference>
<feature type="binding site" evidence="8">
    <location>
        <position position="459"/>
    </location>
    <ligand>
        <name>NADP(+)</name>
        <dbReference type="ChEBI" id="CHEBI:58349"/>
    </ligand>
</feature>